<dbReference type="AlphaFoldDB" id="A0AAW5R5Y3"/>
<organism evidence="2 3">
    <name type="scientific">Microbaculum marinisediminis</name>
    <dbReference type="NCBI Taxonomy" id="2931392"/>
    <lineage>
        <taxon>Bacteria</taxon>
        <taxon>Pseudomonadati</taxon>
        <taxon>Pseudomonadota</taxon>
        <taxon>Alphaproteobacteria</taxon>
        <taxon>Hyphomicrobiales</taxon>
        <taxon>Tepidamorphaceae</taxon>
        <taxon>Microbaculum</taxon>
    </lineage>
</organism>
<dbReference type="RefSeq" id="WP_261618374.1">
    <property type="nucleotide sequence ID" value="NZ_JALIDZ010000015.1"/>
</dbReference>
<dbReference type="EMBL" id="JALIDZ010000015">
    <property type="protein sequence ID" value="MCT8974785.1"/>
    <property type="molecule type" value="Genomic_DNA"/>
</dbReference>
<dbReference type="Gene3D" id="3.30.110.170">
    <property type="entry name" value="Protein of unknown function (DUF541), domain 1"/>
    <property type="match status" value="1"/>
</dbReference>
<sequence length="242" mass="25351">MHLTVILRAGLVAGAIVTAALMARPVHADEAPRPTLSLTGTGEILARPDMALIHSGVVTEAETARAALDANNEAIAAVIAAMKEADIEARDIQTSGFSVQPRYHYPKNGDDAESPKIVGYSVTNSVAVKVRDLDTLGGVLDKAVTVGANRINGIDFIVSDADKRLDEARGLAIADATRKARIYADAASVELSRIQSIAEAGGFAPAPRKAMMMRAEAAPAVPVEAGEQSLSVTVSVTWEIKE</sequence>
<dbReference type="PANTHER" id="PTHR34387:SF1">
    <property type="entry name" value="PERIPLASMIC IMMUNOGENIC PROTEIN"/>
    <property type="match status" value="1"/>
</dbReference>
<name>A0AAW5R5Y3_9HYPH</name>
<dbReference type="InterPro" id="IPR007497">
    <property type="entry name" value="SIMPL/DUF541"/>
</dbReference>
<feature type="chain" id="PRO_5043543314" evidence="1">
    <location>
        <begin position="29"/>
        <end position="242"/>
    </location>
</feature>
<dbReference type="GO" id="GO:0006974">
    <property type="term" value="P:DNA damage response"/>
    <property type="evidence" value="ECO:0007669"/>
    <property type="project" value="TreeGrafter"/>
</dbReference>
<protein>
    <submittedName>
        <fullName evidence="2">SIMPL domain-containing protein</fullName>
    </submittedName>
</protein>
<dbReference type="Pfam" id="PF04402">
    <property type="entry name" value="SIMPL"/>
    <property type="match status" value="1"/>
</dbReference>
<comment type="caution">
    <text evidence="2">The sequence shown here is derived from an EMBL/GenBank/DDBJ whole genome shotgun (WGS) entry which is preliminary data.</text>
</comment>
<gene>
    <name evidence="2" type="ORF">MUB46_23250</name>
</gene>
<accession>A0AAW5R5Y3</accession>
<dbReference type="Proteomes" id="UP001320898">
    <property type="component" value="Unassembled WGS sequence"/>
</dbReference>
<evidence type="ECO:0000313" key="2">
    <source>
        <dbReference type="EMBL" id="MCT8974785.1"/>
    </source>
</evidence>
<evidence type="ECO:0000313" key="3">
    <source>
        <dbReference type="Proteomes" id="UP001320898"/>
    </source>
</evidence>
<dbReference type="PANTHER" id="PTHR34387">
    <property type="entry name" value="SLR1258 PROTEIN"/>
    <property type="match status" value="1"/>
</dbReference>
<keyword evidence="3" id="KW-1185">Reference proteome</keyword>
<dbReference type="Gene3D" id="3.30.70.2970">
    <property type="entry name" value="Protein of unknown function (DUF541), domain 2"/>
    <property type="match status" value="1"/>
</dbReference>
<proteinExistence type="predicted"/>
<reference evidence="2 3" key="1">
    <citation type="submission" date="2022-04" db="EMBL/GenBank/DDBJ databases">
        <authorList>
            <person name="Ye Y.-Q."/>
            <person name="Du Z.-J."/>
        </authorList>
    </citation>
    <scope>NUCLEOTIDE SEQUENCE [LARGE SCALE GENOMIC DNA]</scope>
    <source>
        <strain evidence="2 3">A6E488</strain>
    </source>
</reference>
<keyword evidence="1" id="KW-0732">Signal</keyword>
<feature type="signal peptide" evidence="1">
    <location>
        <begin position="1"/>
        <end position="28"/>
    </location>
</feature>
<dbReference type="InterPro" id="IPR052022">
    <property type="entry name" value="26kDa_periplasmic_antigen"/>
</dbReference>
<evidence type="ECO:0000256" key="1">
    <source>
        <dbReference type="SAM" id="SignalP"/>
    </source>
</evidence>